<proteinExistence type="predicted"/>
<name>A0A8S4SEG6_9NEOP</name>
<comment type="caution">
    <text evidence="1">The sequence shown here is derived from an EMBL/GenBank/DDBJ whole genome shotgun (WGS) entry which is preliminary data.</text>
</comment>
<dbReference type="EMBL" id="CAKXAJ010026346">
    <property type="protein sequence ID" value="CAH2267063.1"/>
    <property type="molecule type" value="Genomic_DNA"/>
</dbReference>
<protein>
    <submittedName>
        <fullName evidence="1">Jg8327 protein</fullName>
    </submittedName>
</protein>
<sequence>MYMYYCIAAVHADASLTQVRERQMSNAAERGGRLCLFVTRSALSLALQVLNGTPQSEVTPHVVMFFRACSRIHRIIRRCHVKNHQAKLVVGFFLDQEEIAGLVDRHSQSLGGQTAGSRCTHVALDHEVCVPNQSSSAYNRPLLITRTFSSSGNRTQGLGLRKQGRCKLRQSAVKFQHLGAPTSTSAPTFVPDLLPLYFGTR</sequence>
<gene>
    <name evidence="1" type="primary">jg8327</name>
    <name evidence="1" type="ORF">PAEG_LOCUS25643</name>
</gene>
<reference evidence="1" key="1">
    <citation type="submission" date="2022-03" db="EMBL/GenBank/DDBJ databases">
        <authorList>
            <person name="Lindestad O."/>
        </authorList>
    </citation>
    <scope>NUCLEOTIDE SEQUENCE</scope>
</reference>
<dbReference type="AlphaFoldDB" id="A0A8S4SEG6"/>
<evidence type="ECO:0000313" key="1">
    <source>
        <dbReference type="EMBL" id="CAH2267063.1"/>
    </source>
</evidence>
<accession>A0A8S4SEG6</accession>
<evidence type="ECO:0000313" key="2">
    <source>
        <dbReference type="Proteomes" id="UP000838756"/>
    </source>
</evidence>
<organism evidence="1 2">
    <name type="scientific">Pararge aegeria aegeria</name>
    <dbReference type="NCBI Taxonomy" id="348720"/>
    <lineage>
        <taxon>Eukaryota</taxon>
        <taxon>Metazoa</taxon>
        <taxon>Ecdysozoa</taxon>
        <taxon>Arthropoda</taxon>
        <taxon>Hexapoda</taxon>
        <taxon>Insecta</taxon>
        <taxon>Pterygota</taxon>
        <taxon>Neoptera</taxon>
        <taxon>Endopterygota</taxon>
        <taxon>Lepidoptera</taxon>
        <taxon>Glossata</taxon>
        <taxon>Ditrysia</taxon>
        <taxon>Papilionoidea</taxon>
        <taxon>Nymphalidae</taxon>
        <taxon>Satyrinae</taxon>
        <taxon>Satyrini</taxon>
        <taxon>Parargina</taxon>
        <taxon>Pararge</taxon>
    </lineage>
</organism>
<keyword evidence="2" id="KW-1185">Reference proteome</keyword>
<dbReference type="Proteomes" id="UP000838756">
    <property type="component" value="Unassembled WGS sequence"/>
</dbReference>